<dbReference type="AlphaFoldDB" id="A0A239F269"/>
<dbReference type="RefSeq" id="WP_089355209.1">
    <property type="nucleotide sequence ID" value="NZ_FZPD01000001.1"/>
</dbReference>
<organism evidence="1 2">
    <name type="scientific">Ekhidna lutea</name>
    <dbReference type="NCBI Taxonomy" id="447679"/>
    <lineage>
        <taxon>Bacteria</taxon>
        <taxon>Pseudomonadati</taxon>
        <taxon>Bacteroidota</taxon>
        <taxon>Cytophagia</taxon>
        <taxon>Cytophagales</taxon>
        <taxon>Reichenbachiellaceae</taxon>
        <taxon>Ekhidna</taxon>
    </lineage>
</organism>
<reference evidence="1 2" key="1">
    <citation type="submission" date="2017-06" db="EMBL/GenBank/DDBJ databases">
        <authorList>
            <person name="Kim H.J."/>
            <person name="Triplett B.A."/>
        </authorList>
    </citation>
    <scope>NUCLEOTIDE SEQUENCE [LARGE SCALE GENOMIC DNA]</scope>
    <source>
        <strain evidence="1 2">DSM 19307</strain>
    </source>
</reference>
<evidence type="ECO:0000313" key="1">
    <source>
        <dbReference type="EMBL" id="SNS50801.1"/>
    </source>
</evidence>
<sequence length="278" mass="31868">MRFFVSLLILSTYLHLPAQNTSDLPFQVLVAKDATVYGSPVEPLQMVDDVTSIEVKDGGFLSLVHKGGTTYEHTEKIFTFYLKPQELKERQERPRLELLYMDSTVLDPTKMITVLYPVFDRSGYLIWNENDPFELYWHLHDEPVLNYVLTVHDNAGPKIQDFRTKLHNYTLKPTTYGLKEGAFKFTISSTFAGETIESKTYTVQLKPGPVYEKKASDLVLKALELELSPDLALPVWQEALSLPNGEFFKPLYEKFLIRNKRLLSAAGQDVQQLLSQNK</sequence>
<evidence type="ECO:0000313" key="2">
    <source>
        <dbReference type="Proteomes" id="UP000198393"/>
    </source>
</evidence>
<proteinExistence type="predicted"/>
<dbReference type="Proteomes" id="UP000198393">
    <property type="component" value="Unassembled WGS sequence"/>
</dbReference>
<name>A0A239F269_EKHLU</name>
<protein>
    <submittedName>
        <fullName evidence="1">Uncharacterized protein</fullName>
    </submittedName>
</protein>
<accession>A0A239F269</accession>
<keyword evidence="2" id="KW-1185">Reference proteome</keyword>
<dbReference type="EMBL" id="FZPD01000001">
    <property type="protein sequence ID" value="SNS50801.1"/>
    <property type="molecule type" value="Genomic_DNA"/>
</dbReference>
<gene>
    <name evidence="1" type="ORF">SAMN05421640_0443</name>
</gene>